<dbReference type="Pfam" id="PF19698">
    <property type="entry name" value="DUF6197"/>
    <property type="match status" value="1"/>
</dbReference>
<dbReference type="RefSeq" id="WP_151010744.1">
    <property type="nucleotide sequence ID" value="NZ_CBDRJA010000012.1"/>
</dbReference>
<name>A0ABQ6UP07_9ACTN</name>
<dbReference type="InterPro" id="IPR045677">
    <property type="entry name" value="DUF6197"/>
</dbReference>
<organism evidence="1 2">
    <name type="scientific">Micromonospora aurantiaca</name>
    <name type="common">nom. illeg.</name>
    <dbReference type="NCBI Taxonomy" id="47850"/>
    <lineage>
        <taxon>Bacteria</taxon>
        <taxon>Bacillati</taxon>
        <taxon>Actinomycetota</taxon>
        <taxon>Actinomycetes</taxon>
        <taxon>Micromonosporales</taxon>
        <taxon>Micromonosporaceae</taxon>
        <taxon>Micromonospora</taxon>
    </lineage>
</organism>
<reference evidence="1 2" key="1">
    <citation type="submission" date="2019-09" db="EMBL/GenBank/DDBJ databases">
        <title>High taxonomic diversity of Micromonospora strains isolated from Medicago sativa nodules in different geographical locations.</title>
        <authorList>
            <person name="Martinez-Hidalgo P."/>
            <person name="Flores-Felix J.D."/>
            <person name="Velazquez E."/>
            <person name="Brau L."/>
            <person name="Trujillo M.E."/>
            <person name="Martinez-Molina E."/>
        </authorList>
    </citation>
    <scope>NUCLEOTIDE SEQUENCE [LARGE SCALE GENOMIC DNA]</scope>
    <source>
        <strain evidence="1 2">ALFB5</strain>
    </source>
</reference>
<gene>
    <name evidence="1" type="ORF">F6X54_01325</name>
</gene>
<proteinExistence type="predicted"/>
<evidence type="ECO:0000313" key="1">
    <source>
        <dbReference type="EMBL" id="KAB1119066.1"/>
    </source>
</evidence>
<dbReference type="EMBL" id="WAAR01000002">
    <property type="protein sequence ID" value="KAB1119066.1"/>
    <property type="molecule type" value="Genomic_DNA"/>
</dbReference>
<protein>
    <submittedName>
        <fullName evidence="1">Uncharacterized protein</fullName>
    </submittedName>
</protein>
<dbReference type="Proteomes" id="UP000471364">
    <property type="component" value="Unassembled WGS sequence"/>
</dbReference>
<evidence type="ECO:0000313" key="2">
    <source>
        <dbReference type="Proteomes" id="UP000471364"/>
    </source>
</evidence>
<comment type="caution">
    <text evidence="1">The sequence shown here is derived from an EMBL/GenBank/DDBJ whole genome shotgun (WGS) entry which is preliminary data.</text>
</comment>
<keyword evidence="2" id="KW-1185">Reference proteome</keyword>
<sequence>MSDTLTVLPPDTPAADILTAAADVIAQRGKCTGEYTDEQGRVCALGALRLVLTGHADPAPFDDRDRQVAYIDAFTTLGRHLEAVDADTPAIYEWSDASTQDQVVAAMRAAADRARVTR</sequence>
<accession>A0ABQ6UP07</accession>